<evidence type="ECO:0000313" key="12">
    <source>
        <dbReference type="Proteomes" id="UP000333665"/>
    </source>
</evidence>
<dbReference type="EMBL" id="AABUYW010000092">
    <property type="protein sequence ID" value="EAJ1078019.1"/>
    <property type="molecule type" value="Genomic_DNA"/>
</dbReference>
<dbReference type="HAMAP" id="MF_01813">
    <property type="entry name" value="MenG_UbiE_methyltr"/>
    <property type="match status" value="1"/>
</dbReference>
<evidence type="ECO:0000256" key="4">
    <source>
        <dbReference type="ARBA" id="ARBA00022691"/>
    </source>
</evidence>
<evidence type="ECO:0000256" key="2">
    <source>
        <dbReference type="ARBA" id="ARBA00022603"/>
    </source>
</evidence>
<dbReference type="GO" id="GO:0032259">
    <property type="term" value="P:methylation"/>
    <property type="evidence" value="ECO:0007669"/>
    <property type="project" value="UniProtKB-KW"/>
</dbReference>
<name>A0A1B3XBQ1_CAMCO</name>
<dbReference type="EMBL" id="AACRQU010000061">
    <property type="protein sequence ID" value="EAL8417660.1"/>
    <property type="molecule type" value="Genomic_DNA"/>
</dbReference>
<comment type="similarity">
    <text evidence="5">Belongs to the class I-like SAM-binding methyltransferase superfamily. MenG/UbiE family.</text>
</comment>
<dbReference type="PROSITE" id="PS01183">
    <property type="entry name" value="UBIE_1"/>
    <property type="match status" value="1"/>
</dbReference>
<evidence type="ECO:0000256" key="1">
    <source>
        <dbReference type="ARBA" id="ARBA00022428"/>
    </source>
</evidence>
<dbReference type="PANTHER" id="PTHR43591">
    <property type="entry name" value="METHYLTRANSFERASE"/>
    <property type="match status" value="1"/>
</dbReference>
<dbReference type="UniPathway" id="UPA00079">
    <property type="reaction ID" value="UER00169"/>
</dbReference>
<comment type="caution">
    <text evidence="8">The sequence shown here is derived from an EMBL/GenBank/DDBJ whole genome shotgun (WGS) entry which is preliminary data.</text>
</comment>
<accession>A0A1B3XBQ1</accession>
<dbReference type="InterPro" id="IPR029063">
    <property type="entry name" value="SAM-dependent_MTases_sf"/>
</dbReference>
<dbReference type="EMBL" id="AABUYW010000001">
    <property type="protein sequence ID" value="EAJ1076132.1"/>
    <property type="molecule type" value="Genomic_DNA"/>
</dbReference>
<comment type="pathway">
    <text evidence="5">Quinol/quinone metabolism; menaquinone biosynthesis; menaquinol from 1,4-dihydroxy-2-naphthoate: step 2/2.</text>
</comment>
<evidence type="ECO:0000313" key="8">
    <source>
        <dbReference type="EMBL" id="EAK5102990.1"/>
    </source>
</evidence>
<dbReference type="NCBIfam" id="NF001244">
    <property type="entry name" value="PRK00216.1-5"/>
    <property type="match status" value="1"/>
</dbReference>
<keyword evidence="1 5" id="KW-0474">Menaquinone biosynthesis</keyword>
<dbReference type="NCBIfam" id="TIGR01934">
    <property type="entry name" value="MenG_MenH_UbiE"/>
    <property type="match status" value="1"/>
</dbReference>
<dbReference type="EMBL" id="AACSIE010000004">
    <property type="protein sequence ID" value="EAL9204558.1"/>
    <property type="molecule type" value="Genomic_DNA"/>
</dbReference>
<dbReference type="Pfam" id="PF01209">
    <property type="entry name" value="Ubie_methyltran"/>
    <property type="match status" value="1"/>
</dbReference>
<dbReference type="CDD" id="cd02440">
    <property type="entry name" value="AdoMet_MTases"/>
    <property type="match status" value="1"/>
</dbReference>
<comment type="caution">
    <text evidence="5">Lacks conserved residue(s) required for the propagation of feature annotation.</text>
</comment>
<dbReference type="UniPathway" id="UPA00232"/>
<evidence type="ECO:0000313" key="15">
    <source>
        <dbReference type="Proteomes" id="UP000557830"/>
    </source>
</evidence>
<dbReference type="AlphaFoldDB" id="A0A1B3XBQ1"/>
<dbReference type="GO" id="GO:0008425">
    <property type="term" value="F:2-methoxy-6-polyprenyl-1,4-benzoquinol methyltransferase activity"/>
    <property type="evidence" value="ECO:0007669"/>
    <property type="project" value="TreeGrafter"/>
</dbReference>
<dbReference type="EC" id="2.1.1.163" evidence="5"/>
<evidence type="ECO:0000256" key="3">
    <source>
        <dbReference type="ARBA" id="ARBA00022679"/>
    </source>
</evidence>
<dbReference type="EMBL" id="AACGUZ010000002">
    <property type="protein sequence ID" value="EAK5102990.1"/>
    <property type="molecule type" value="Genomic_DNA"/>
</dbReference>
<reference evidence="13 15" key="1">
    <citation type="submission" date="2018-05" db="EMBL/GenBank/DDBJ databases">
        <authorList>
            <consortium name="NARMS: The National Antimicrobial Resistance Monitoring System"/>
        </authorList>
    </citation>
    <scope>NUCLEOTIDE SEQUENCE [LARGE SCALE GENOMIC DNA]</scope>
    <source>
        <strain evidence="11 14">CVM N17C171</strain>
        <strain evidence="9 12">FSIS11812579</strain>
        <strain evidence="6 15">FSIS1609200</strain>
        <strain evidence="8 13">FSIS1711007</strain>
    </source>
</reference>
<gene>
    <name evidence="8" type="primary">ubiE</name>
    <name evidence="5" type="synonym">menG</name>
    <name evidence="8" type="ORF">B9Q54_01685</name>
    <name evidence="6" type="ORF">BU953_00595</name>
    <name evidence="7" type="ORF">BU953_10550</name>
    <name evidence="9" type="ORF">DYF97_00615</name>
    <name evidence="10" type="ORF">DYF97_09925</name>
    <name evidence="11" type="ORF">DYU70_05215</name>
</gene>
<dbReference type="EMBL" id="AACRQU010000001">
    <property type="protein sequence ID" value="EAL8415927.1"/>
    <property type="molecule type" value="Genomic_DNA"/>
</dbReference>
<evidence type="ECO:0000313" key="14">
    <source>
        <dbReference type="Proteomes" id="UP000411403"/>
    </source>
</evidence>
<dbReference type="GO" id="GO:0009234">
    <property type="term" value="P:menaquinone biosynthetic process"/>
    <property type="evidence" value="ECO:0007669"/>
    <property type="project" value="UniProtKB-UniRule"/>
</dbReference>
<feature type="binding site" evidence="5">
    <location>
        <position position="84"/>
    </location>
    <ligand>
        <name>S-adenosyl-L-methionine</name>
        <dbReference type="ChEBI" id="CHEBI:59789"/>
    </ligand>
</feature>
<dbReference type="STRING" id="195.ATE51_03568"/>
<feature type="binding site" evidence="5">
    <location>
        <position position="59"/>
    </location>
    <ligand>
        <name>S-adenosyl-L-methionine</name>
        <dbReference type="ChEBI" id="CHEBI:59789"/>
    </ligand>
</feature>
<organism evidence="8 13">
    <name type="scientific">Campylobacter coli</name>
    <dbReference type="NCBI Taxonomy" id="195"/>
    <lineage>
        <taxon>Bacteria</taxon>
        <taxon>Pseudomonadati</taxon>
        <taxon>Campylobacterota</taxon>
        <taxon>Epsilonproteobacteria</taxon>
        <taxon>Campylobacterales</taxon>
        <taxon>Campylobacteraceae</taxon>
        <taxon>Campylobacter</taxon>
    </lineage>
</organism>
<comment type="catalytic activity">
    <reaction evidence="5">
        <text>a 2-demethylmenaquinol + S-adenosyl-L-methionine = a menaquinol + S-adenosyl-L-homocysteine + H(+)</text>
        <dbReference type="Rhea" id="RHEA:42640"/>
        <dbReference type="Rhea" id="RHEA-COMP:9539"/>
        <dbReference type="Rhea" id="RHEA-COMP:9563"/>
        <dbReference type="ChEBI" id="CHEBI:15378"/>
        <dbReference type="ChEBI" id="CHEBI:18151"/>
        <dbReference type="ChEBI" id="CHEBI:55437"/>
        <dbReference type="ChEBI" id="CHEBI:57856"/>
        <dbReference type="ChEBI" id="CHEBI:59789"/>
        <dbReference type="EC" id="2.1.1.163"/>
    </reaction>
</comment>
<protein>
    <recommendedName>
        <fullName evidence="5">Demethylmenaquinone methyltransferase</fullName>
        <ecNumber evidence="5">2.1.1.163</ecNumber>
    </recommendedName>
</protein>
<proteinExistence type="inferred from homology"/>
<dbReference type="GO" id="GO:0043770">
    <property type="term" value="F:demethylmenaquinone methyltransferase activity"/>
    <property type="evidence" value="ECO:0007669"/>
    <property type="project" value="UniProtKB-UniRule"/>
</dbReference>
<dbReference type="PANTHER" id="PTHR43591:SF24">
    <property type="entry name" value="2-METHOXY-6-POLYPRENYL-1,4-BENZOQUINOL METHYLASE, MITOCHONDRIAL"/>
    <property type="match status" value="1"/>
</dbReference>
<evidence type="ECO:0000313" key="7">
    <source>
        <dbReference type="EMBL" id="EAJ1078019.1"/>
    </source>
</evidence>
<keyword evidence="4 5" id="KW-0949">S-adenosyl-L-methionine</keyword>
<evidence type="ECO:0000313" key="11">
    <source>
        <dbReference type="EMBL" id="EAL9204558.1"/>
    </source>
</evidence>
<dbReference type="Proteomes" id="UP000411403">
    <property type="component" value="Unassembled WGS sequence"/>
</dbReference>
<keyword evidence="2 5" id="KW-0489">Methyltransferase</keyword>
<dbReference type="Proteomes" id="UP000409545">
    <property type="component" value="Unassembled WGS sequence"/>
</dbReference>
<sequence length="235" mass="26734">MQKQDKIIKMFNEIAPTYDKANRILSFGVDVSWRKFACKRVLKLYQKDNLNIVDVACGTGDMIEIWQESAKKLNKNIAHIKGIDPSEGMLNIAKQKFPNIEFIEAGAQELPLQSESVDIVSISYGIRNVVEREKALREFSRVLKQDGIFVVLEFTKREKGGFVASCRDFYLKNILPSLGGMISKNKSAYEYLPNSIEGFLSKEEFIAELKQVGFEMLEFKSFSFGVSSMFIAKKV</sequence>
<comment type="function">
    <text evidence="5">Methyltransferase required for the conversion of demethylmenaquinol (DMKH2) to menaquinol (MKH2).</text>
</comment>
<dbReference type="SUPFAM" id="SSF53335">
    <property type="entry name" value="S-adenosyl-L-methionine-dependent methyltransferases"/>
    <property type="match status" value="1"/>
</dbReference>
<evidence type="ECO:0000313" key="10">
    <source>
        <dbReference type="EMBL" id="EAL8417660.1"/>
    </source>
</evidence>
<keyword evidence="3 5" id="KW-0808">Transferase</keyword>
<dbReference type="InterPro" id="IPR023576">
    <property type="entry name" value="UbiE/COQ5_MeTrFase_CS"/>
</dbReference>
<feature type="binding site" evidence="5">
    <location>
        <position position="123"/>
    </location>
    <ligand>
        <name>S-adenosyl-L-methionine</name>
        <dbReference type="ChEBI" id="CHEBI:59789"/>
    </ligand>
</feature>
<evidence type="ECO:0000313" key="13">
    <source>
        <dbReference type="Proteomes" id="UP000409545"/>
    </source>
</evidence>
<dbReference type="Proteomes" id="UP000557830">
    <property type="component" value="Unassembled WGS sequence"/>
</dbReference>
<dbReference type="RefSeq" id="WP_002778189.1">
    <property type="nucleotide sequence ID" value="NZ_AANORL020000006.1"/>
</dbReference>
<dbReference type="PROSITE" id="PS51608">
    <property type="entry name" value="SAM_MT_UBIE"/>
    <property type="match status" value="1"/>
</dbReference>
<evidence type="ECO:0000256" key="5">
    <source>
        <dbReference type="HAMAP-Rule" id="MF_01813"/>
    </source>
</evidence>
<evidence type="ECO:0000313" key="6">
    <source>
        <dbReference type="EMBL" id="EAJ1076132.1"/>
    </source>
</evidence>
<dbReference type="InterPro" id="IPR004033">
    <property type="entry name" value="UbiE/COQ5_MeTrFase"/>
</dbReference>
<dbReference type="OrthoDB" id="9808140at2"/>
<evidence type="ECO:0000313" key="9">
    <source>
        <dbReference type="EMBL" id="EAL8415927.1"/>
    </source>
</evidence>
<dbReference type="Gene3D" id="3.40.50.150">
    <property type="entry name" value="Vaccinia Virus protein VP39"/>
    <property type="match status" value="1"/>
</dbReference>
<dbReference type="Proteomes" id="UP000333665">
    <property type="component" value="Unassembled WGS sequence"/>
</dbReference>